<dbReference type="InterPro" id="IPR011010">
    <property type="entry name" value="DNA_brk_join_enz"/>
</dbReference>
<dbReference type="Gene3D" id="1.10.443.10">
    <property type="entry name" value="Intergrase catalytic core"/>
    <property type="match status" value="1"/>
</dbReference>
<reference evidence="6 8" key="1">
    <citation type="submission" date="2017-02" db="EMBL/GenBank/DDBJ databases">
        <authorList>
            <consortium name="Pathogen Informatics"/>
        </authorList>
    </citation>
    <scope>NUCLEOTIDE SEQUENCE [LARGE SCALE GENOMIC DNA]</scope>
    <source>
        <strain evidence="6 8">VRECD0157</strain>
    </source>
</reference>
<evidence type="ECO:0000256" key="3">
    <source>
        <dbReference type="ARBA" id="ARBA00023172"/>
    </source>
</evidence>
<dbReference type="PROSITE" id="PS51900">
    <property type="entry name" value="CB"/>
    <property type="match status" value="1"/>
</dbReference>
<proteinExistence type="inferred from homology"/>
<feature type="domain" description="Core-binding (CB)" evidence="5">
    <location>
        <begin position="34"/>
        <end position="122"/>
    </location>
</feature>
<dbReference type="Pfam" id="PF14659">
    <property type="entry name" value="Phage_int_SAM_3"/>
    <property type="match status" value="1"/>
</dbReference>
<dbReference type="InterPro" id="IPR004107">
    <property type="entry name" value="Integrase_SAM-like_N"/>
</dbReference>
<organism evidence="7">
    <name type="scientific">Clostridioides difficile</name>
    <name type="common">Peptoclostridium difficile</name>
    <dbReference type="NCBI Taxonomy" id="1496"/>
    <lineage>
        <taxon>Bacteria</taxon>
        <taxon>Bacillati</taxon>
        <taxon>Bacillota</taxon>
        <taxon>Clostridia</taxon>
        <taxon>Peptostreptococcales</taxon>
        <taxon>Peptostreptococcaceae</taxon>
        <taxon>Clostridioides</taxon>
    </lineage>
</organism>
<evidence type="ECO:0000313" key="8">
    <source>
        <dbReference type="Proteomes" id="UP000189137"/>
    </source>
</evidence>
<evidence type="ECO:0000256" key="2">
    <source>
        <dbReference type="ARBA" id="ARBA00023125"/>
    </source>
</evidence>
<keyword evidence="3" id="KW-0233">DNA recombination</keyword>
<evidence type="ECO:0000313" key="6">
    <source>
        <dbReference type="EMBL" id="SJR84000.1"/>
    </source>
</evidence>
<evidence type="ECO:0000313" key="7">
    <source>
        <dbReference type="EMBL" id="VYU21627.1"/>
    </source>
</evidence>
<dbReference type="GO" id="GO:0006310">
    <property type="term" value="P:DNA recombination"/>
    <property type="evidence" value="ECO:0007669"/>
    <property type="project" value="UniProtKB-KW"/>
</dbReference>
<gene>
    <name evidence="7" type="ORF">PDLFYP43_02919</name>
    <name evidence="6" type="ORF">SAMEA3375112_00324</name>
</gene>
<dbReference type="Proteomes" id="UP000189137">
    <property type="component" value="Unassembled WGS sequence"/>
</dbReference>
<evidence type="ECO:0000256" key="4">
    <source>
        <dbReference type="PROSITE-ProRule" id="PRU01248"/>
    </source>
</evidence>
<dbReference type="Gene3D" id="1.10.150.130">
    <property type="match status" value="1"/>
</dbReference>
<name>A0A6N3D7I6_CLODI</name>
<dbReference type="InterPro" id="IPR044068">
    <property type="entry name" value="CB"/>
</dbReference>
<evidence type="ECO:0000256" key="1">
    <source>
        <dbReference type="ARBA" id="ARBA00008857"/>
    </source>
</evidence>
<keyword evidence="2 4" id="KW-0238">DNA-binding</keyword>
<dbReference type="EMBL" id="CACRUR010000009">
    <property type="protein sequence ID" value="VYU21627.1"/>
    <property type="molecule type" value="Genomic_DNA"/>
</dbReference>
<dbReference type="SUPFAM" id="SSF56349">
    <property type="entry name" value="DNA breaking-rejoining enzymes"/>
    <property type="match status" value="1"/>
</dbReference>
<dbReference type="EMBL" id="FUPS01000001">
    <property type="protein sequence ID" value="SJR84000.1"/>
    <property type="molecule type" value="Genomic_DNA"/>
</dbReference>
<dbReference type="GO" id="GO:0003677">
    <property type="term" value="F:DNA binding"/>
    <property type="evidence" value="ECO:0007669"/>
    <property type="project" value="UniProtKB-UniRule"/>
</dbReference>
<comment type="similarity">
    <text evidence="1">Belongs to the 'phage' integrase family.</text>
</comment>
<sequence length="195" mass="22962">MDIVLLFYQKFRIPSYYYSIFQQSTINNNKFVAPNNVTLVERCYRYIKDRECSFSPNTIRNRKNMIKNQIEVFFKDMKLIDITPSILQSYINNIYNEHMLNSTKNQVDFIKSVLKESYRLKEISENICDFVTTPIKKNSSTSKLYTKQKAQLLLEKSKNIPIGIPIFLMLTLGLRFGEAVSLIWSDVDLDKKSHM</sequence>
<accession>A0A6N3D7I6</accession>
<reference evidence="7" key="2">
    <citation type="submission" date="2019-11" db="EMBL/GenBank/DDBJ databases">
        <authorList>
            <person name="Feng L."/>
        </authorList>
    </citation>
    <scope>NUCLEOTIDE SEQUENCE</scope>
    <source>
        <strain evidence="7">PdifficileLFYP43</strain>
    </source>
</reference>
<dbReference type="InterPro" id="IPR013762">
    <property type="entry name" value="Integrase-like_cat_sf"/>
</dbReference>
<dbReference type="AlphaFoldDB" id="A0A6N3D7I6"/>
<dbReference type="GO" id="GO:0015074">
    <property type="term" value="P:DNA integration"/>
    <property type="evidence" value="ECO:0007669"/>
    <property type="project" value="InterPro"/>
</dbReference>
<dbReference type="RefSeq" id="WP_022620473.1">
    <property type="nucleotide sequence ID" value="NZ_AP031492.1"/>
</dbReference>
<dbReference type="InterPro" id="IPR010998">
    <property type="entry name" value="Integrase_recombinase_N"/>
</dbReference>
<protein>
    <submittedName>
        <fullName evidence="7">Site-specific tyrosine recombinase XerC</fullName>
    </submittedName>
</protein>
<evidence type="ECO:0000259" key="5">
    <source>
        <dbReference type="PROSITE" id="PS51900"/>
    </source>
</evidence>